<keyword evidence="6 7" id="KW-0482">Metalloprotease</keyword>
<dbReference type="GO" id="GO:0006508">
    <property type="term" value="P:proteolysis"/>
    <property type="evidence" value="ECO:0007669"/>
    <property type="project" value="UniProtKB-KW"/>
</dbReference>
<dbReference type="OrthoDB" id="534666at2759"/>
<evidence type="ECO:0000256" key="3">
    <source>
        <dbReference type="ARBA" id="ARBA00022723"/>
    </source>
</evidence>
<keyword evidence="10" id="KW-1185">Reference proteome</keyword>
<dbReference type="GO" id="GO:0046872">
    <property type="term" value="F:metal ion binding"/>
    <property type="evidence" value="ECO:0007669"/>
    <property type="project" value="UniProtKB-UniRule"/>
</dbReference>
<dbReference type="Proteomes" id="UP000594454">
    <property type="component" value="Chromosome 6"/>
</dbReference>
<evidence type="ECO:0000256" key="6">
    <source>
        <dbReference type="ARBA" id="ARBA00023049"/>
    </source>
</evidence>
<dbReference type="InterPro" id="IPR034005">
    <property type="entry name" value="M3A_DCP"/>
</dbReference>
<dbReference type="GO" id="GO:0004222">
    <property type="term" value="F:metalloendopeptidase activity"/>
    <property type="evidence" value="ECO:0007669"/>
    <property type="project" value="InterPro"/>
</dbReference>
<dbReference type="PANTHER" id="PTHR11804:SF83">
    <property type="entry name" value="LD37516P"/>
    <property type="match status" value="1"/>
</dbReference>
<name>A0A7R8Z0D3_HERIL</name>
<evidence type="ECO:0000313" key="9">
    <source>
        <dbReference type="EMBL" id="CAD7092269.1"/>
    </source>
</evidence>
<dbReference type="OMA" id="QPLEGPW"/>
<evidence type="ECO:0000256" key="5">
    <source>
        <dbReference type="ARBA" id="ARBA00022833"/>
    </source>
</evidence>
<dbReference type="Pfam" id="PF01432">
    <property type="entry name" value="Peptidase_M3"/>
    <property type="match status" value="1"/>
</dbReference>
<organism evidence="9 10">
    <name type="scientific">Hermetia illucens</name>
    <name type="common">Black soldier fly</name>
    <dbReference type="NCBI Taxonomy" id="343691"/>
    <lineage>
        <taxon>Eukaryota</taxon>
        <taxon>Metazoa</taxon>
        <taxon>Ecdysozoa</taxon>
        <taxon>Arthropoda</taxon>
        <taxon>Hexapoda</taxon>
        <taxon>Insecta</taxon>
        <taxon>Pterygota</taxon>
        <taxon>Neoptera</taxon>
        <taxon>Endopterygota</taxon>
        <taxon>Diptera</taxon>
        <taxon>Brachycera</taxon>
        <taxon>Stratiomyomorpha</taxon>
        <taxon>Stratiomyidae</taxon>
        <taxon>Hermetiinae</taxon>
        <taxon>Hermetia</taxon>
    </lineage>
</organism>
<protein>
    <recommendedName>
        <fullName evidence="8">Peptidase M3A/M3B catalytic domain-containing protein</fullName>
    </recommendedName>
</protein>
<comment type="cofactor">
    <cofactor evidence="7">
        <name>Zn(2+)</name>
        <dbReference type="ChEBI" id="CHEBI:29105"/>
    </cofactor>
    <text evidence="7">Binds 1 zinc ion.</text>
</comment>
<dbReference type="PANTHER" id="PTHR11804">
    <property type="entry name" value="PROTEASE M3 THIMET OLIGOPEPTIDASE-RELATED"/>
    <property type="match status" value="1"/>
</dbReference>
<dbReference type="EMBL" id="LR899014">
    <property type="protein sequence ID" value="CAD7092269.1"/>
    <property type="molecule type" value="Genomic_DNA"/>
</dbReference>
<dbReference type="InParanoid" id="A0A7R8Z0D3"/>
<dbReference type="InterPro" id="IPR045090">
    <property type="entry name" value="Pept_M3A_M3B"/>
</dbReference>
<keyword evidence="5 7" id="KW-0862">Zinc</keyword>
<dbReference type="Gene3D" id="1.10.1370.40">
    <property type="match status" value="1"/>
</dbReference>
<evidence type="ECO:0000313" key="10">
    <source>
        <dbReference type="Proteomes" id="UP000594454"/>
    </source>
</evidence>
<dbReference type="FunFam" id="3.40.390.10:FF:000059">
    <property type="entry name" value="Oligopeptidase, putative"/>
    <property type="match status" value="1"/>
</dbReference>
<reference evidence="9 10" key="1">
    <citation type="submission" date="2020-11" db="EMBL/GenBank/DDBJ databases">
        <authorList>
            <person name="Wallbank WR R."/>
            <person name="Pardo Diaz C."/>
            <person name="Kozak K."/>
            <person name="Martin S."/>
            <person name="Jiggins C."/>
            <person name="Moest M."/>
            <person name="Warren A I."/>
            <person name="Generalovic N T."/>
            <person name="Byers J.R.P. K."/>
            <person name="Montejo-Kovacevich G."/>
            <person name="Yen C E."/>
        </authorList>
    </citation>
    <scope>NUCLEOTIDE SEQUENCE [LARGE SCALE GENOMIC DNA]</scope>
</reference>
<evidence type="ECO:0000256" key="4">
    <source>
        <dbReference type="ARBA" id="ARBA00022801"/>
    </source>
</evidence>
<feature type="domain" description="Peptidase M3A/M3B catalytic" evidence="8">
    <location>
        <begin position="267"/>
        <end position="711"/>
    </location>
</feature>
<accession>A0A7R8Z0D3</accession>
<keyword evidence="3 7" id="KW-0479">Metal-binding</keyword>
<sequence>MISAVLRHQFLPRLLSVSRISTTRRNNGFIVLVPEIGENGDGSSNLSKPDGLPEFTHITVEKCLAAIGTEARSVEKLVEETEQLVQSKDQLNVYADILDPFEHAIKDLETTWGVAKALYLGSSTLMPTTYYLNIHERAQRARAARFNSKPIFDCLSTADPKSVEAGSPEGKQLVKKYLLEGRLNGITLQPDERLNLTQTLTELNKEKSTYRSKVETAIKQFSHVIKDYSLVRAFPPTLLEAIAVNDEEPTKGPWKVTLQPDIVKGVLEYCPDRVERWNVWQADVRKASSHTEKSLATSTHLENIRSLRKRQANLLGFPDFATMSMETKMAKDVPYVREILNSLLSYAFPAQVQEVETLQKFADESNFGHKLELCDILYWKRKHLNAVYNYDEERIREYFPLPRVITGIFHLLEKLFHVTIVERENVEAWHPSVKYYDVFNEGNQSELLGGFYLDCYSQKGRRGKEGWMVAIRNRSDVTQTKPLCSLVFNFPTPVYGKPSLLSIDDMGTIFRNFGKCMQHILTQVRYSDLAGLSNIEWDAAEVCGKVMEFFLKDPNVLVNLSGHYSTEEEIPAELLDSIKIYQNYMAGYDLCKELYIANLDLELHSSNDFWQDIVRKLWPNYINFELDKKDSHPCSMVNIFAGEWGAAYFSHIMSKIVAADVYSTFVENGRTDVGQRLKSTFFAYGGSVGTAEIFRRFRGRDLSPDALIGTLQLNRVNERS</sequence>
<dbReference type="Gene3D" id="1.10.1370.10">
    <property type="entry name" value="Neurolysin, domain 3"/>
    <property type="match status" value="1"/>
</dbReference>
<keyword evidence="2 7" id="KW-0645">Protease</keyword>
<dbReference type="FunCoup" id="A0A7R8Z0D3">
    <property type="interactions" value="477"/>
</dbReference>
<dbReference type="InterPro" id="IPR001567">
    <property type="entry name" value="Pept_M3A_M3B_dom"/>
</dbReference>
<dbReference type="Gene3D" id="3.40.390.10">
    <property type="entry name" value="Collagenase (Catalytic Domain)"/>
    <property type="match status" value="1"/>
</dbReference>
<dbReference type="InterPro" id="IPR024077">
    <property type="entry name" value="Neurolysin/TOP_dom2"/>
</dbReference>
<evidence type="ECO:0000256" key="2">
    <source>
        <dbReference type="ARBA" id="ARBA00022670"/>
    </source>
</evidence>
<gene>
    <name evidence="9" type="ORF">HERILL_LOCUS14646</name>
</gene>
<keyword evidence="4 7" id="KW-0378">Hydrolase</keyword>
<dbReference type="InterPro" id="IPR024079">
    <property type="entry name" value="MetalloPept_cat_dom_sf"/>
</dbReference>
<dbReference type="AlphaFoldDB" id="A0A7R8Z0D3"/>
<evidence type="ECO:0000259" key="8">
    <source>
        <dbReference type="Pfam" id="PF01432"/>
    </source>
</evidence>
<dbReference type="CDD" id="cd06456">
    <property type="entry name" value="M3A_DCP"/>
    <property type="match status" value="1"/>
</dbReference>
<evidence type="ECO:0000256" key="1">
    <source>
        <dbReference type="ARBA" id="ARBA00006040"/>
    </source>
</evidence>
<comment type="similarity">
    <text evidence="1 7">Belongs to the peptidase M3 family.</text>
</comment>
<evidence type="ECO:0000256" key="7">
    <source>
        <dbReference type="RuleBase" id="RU003435"/>
    </source>
</evidence>
<dbReference type="SUPFAM" id="SSF55486">
    <property type="entry name" value="Metalloproteases ('zincins'), catalytic domain"/>
    <property type="match status" value="1"/>
</dbReference>
<proteinExistence type="inferred from homology"/>